<name>A0ABN1XY42_9ACTN</name>
<evidence type="ECO:0000256" key="4">
    <source>
        <dbReference type="ARBA" id="ARBA00022692"/>
    </source>
</evidence>
<keyword evidence="2" id="KW-0813">Transport</keyword>
<feature type="transmembrane region" description="Helical" evidence="8">
    <location>
        <begin position="43"/>
        <end position="62"/>
    </location>
</feature>
<feature type="transmembrane region" description="Helical" evidence="8">
    <location>
        <begin position="125"/>
        <end position="147"/>
    </location>
</feature>
<evidence type="ECO:0000313" key="9">
    <source>
        <dbReference type="EMBL" id="GAA1392797.1"/>
    </source>
</evidence>
<evidence type="ECO:0000256" key="6">
    <source>
        <dbReference type="ARBA" id="ARBA00023136"/>
    </source>
</evidence>
<evidence type="ECO:0000256" key="8">
    <source>
        <dbReference type="SAM" id="Phobius"/>
    </source>
</evidence>
<feature type="transmembrane region" description="Helical" evidence="8">
    <location>
        <begin position="228"/>
        <end position="251"/>
    </location>
</feature>
<dbReference type="Gene3D" id="1.20.1740.10">
    <property type="entry name" value="Amino acid/polyamine transporter I"/>
    <property type="match status" value="1"/>
</dbReference>
<dbReference type="InterPro" id="IPR002293">
    <property type="entry name" value="AA/rel_permease1"/>
</dbReference>
<feature type="transmembrane region" description="Helical" evidence="8">
    <location>
        <begin position="370"/>
        <end position="396"/>
    </location>
</feature>
<dbReference type="Pfam" id="PF13520">
    <property type="entry name" value="AA_permease_2"/>
    <property type="match status" value="1"/>
</dbReference>
<evidence type="ECO:0000256" key="3">
    <source>
        <dbReference type="ARBA" id="ARBA00022475"/>
    </source>
</evidence>
<dbReference type="PANTHER" id="PTHR42770">
    <property type="entry name" value="AMINO ACID TRANSPORTER-RELATED"/>
    <property type="match status" value="1"/>
</dbReference>
<comment type="subcellular location">
    <subcellularLocation>
        <location evidence="1">Cell membrane</location>
        <topology evidence="1">Multi-pass membrane protein</topology>
    </subcellularLocation>
</comment>
<evidence type="ECO:0000256" key="5">
    <source>
        <dbReference type="ARBA" id="ARBA00022989"/>
    </source>
</evidence>
<keyword evidence="5 8" id="KW-1133">Transmembrane helix</keyword>
<protein>
    <submittedName>
        <fullName evidence="9">APC family permease</fullName>
    </submittedName>
</protein>
<keyword evidence="10" id="KW-1185">Reference proteome</keyword>
<feature type="region of interest" description="Disordered" evidence="7">
    <location>
        <begin position="496"/>
        <end position="515"/>
    </location>
</feature>
<accession>A0ABN1XY42</accession>
<feature type="transmembrane region" description="Helical" evidence="8">
    <location>
        <begin position="18"/>
        <end position="37"/>
    </location>
</feature>
<dbReference type="RefSeq" id="WP_344333149.1">
    <property type="nucleotide sequence ID" value="NZ_BAAAKJ010000131.1"/>
</dbReference>
<comment type="caution">
    <text evidence="9">The sequence shown here is derived from an EMBL/GenBank/DDBJ whole genome shotgun (WGS) entry which is preliminary data.</text>
</comment>
<feature type="transmembrane region" description="Helical" evidence="8">
    <location>
        <begin position="464"/>
        <end position="486"/>
    </location>
</feature>
<dbReference type="EMBL" id="BAAAKJ010000131">
    <property type="protein sequence ID" value="GAA1392797.1"/>
    <property type="molecule type" value="Genomic_DNA"/>
</dbReference>
<dbReference type="PIRSF" id="PIRSF006060">
    <property type="entry name" value="AA_transporter"/>
    <property type="match status" value="1"/>
</dbReference>
<dbReference type="Proteomes" id="UP001499863">
    <property type="component" value="Unassembled WGS sequence"/>
</dbReference>
<keyword evidence="3" id="KW-1003">Cell membrane</keyword>
<evidence type="ECO:0000256" key="1">
    <source>
        <dbReference type="ARBA" id="ARBA00004651"/>
    </source>
</evidence>
<feature type="transmembrane region" description="Helical" evidence="8">
    <location>
        <begin position="100"/>
        <end position="118"/>
    </location>
</feature>
<reference evidence="9 10" key="1">
    <citation type="journal article" date="2019" name="Int. J. Syst. Evol. Microbiol.">
        <title>The Global Catalogue of Microorganisms (GCM) 10K type strain sequencing project: providing services to taxonomists for standard genome sequencing and annotation.</title>
        <authorList>
            <consortium name="The Broad Institute Genomics Platform"/>
            <consortium name="The Broad Institute Genome Sequencing Center for Infectious Disease"/>
            <person name="Wu L."/>
            <person name="Ma J."/>
        </authorList>
    </citation>
    <scope>NUCLEOTIDE SEQUENCE [LARGE SCALE GENOMIC DNA]</scope>
    <source>
        <strain evidence="9 10">JCM 12393</strain>
    </source>
</reference>
<gene>
    <name evidence="9" type="ORF">GCM10009639_24970</name>
</gene>
<dbReference type="InterPro" id="IPR050367">
    <property type="entry name" value="APC_superfamily"/>
</dbReference>
<evidence type="ECO:0000256" key="2">
    <source>
        <dbReference type="ARBA" id="ARBA00022448"/>
    </source>
</evidence>
<dbReference type="PANTHER" id="PTHR42770:SF15">
    <property type="entry name" value="GLUTAMATE_GAMMA-AMINOBUTYRATE ANTIPORTER-RELATED"/>
    <property type="match status" value="1"/>
</dbReference>
<keyword evidence="6 8" id="KW-0472">Membrane</keyword>
<feature type="transmembrane region" description="Helical" evidence="8">
    <location>
        <begin position="417"/>
        <end position="444"/>
    </location>
</feature>
<sequence length="515" mass="53400">MTSVDSAAPPRGLRRLDVLAMLLCAIVGLDTLGSVAANGPEGLTWMAVLGLLFFVPYGLLIAELGSAFPAEGGPYVWTKLAFGRFAAGINQVFYWINNPIWLGGSLCVVAITTFETFFHPLPGAWKYLAGAVFIGAAGLAVHSPVAIGRWVPIAGALARVALLGLFVVSLVVYAVRNGLQPLSAGDYAPTYLGLVALTPVIVFNYMGFEIPSAAAGGMADPKRDVPAALLRGGVGSAVLYGVPILGTLLVLPRDQLGSLTGFIDACRAVFTVYGGHVAEDGTVVLTGAGALFAKLAAAGLIVGLLTSGTAWAMGLSRAQAVACADGAGPRWLGVTDRHGTPARINLVSTLVAALVMVLALSLSAGDVQAYFTAGISLAISATAISYLLTFSSFIALRRRYPDVERPYRVPFGNAGAWTATVLTVGTMAFTVLALIWPGLGVGWFGTAGDPADYLPSGFEGRRAAYTASQLVPVALILVLGCVFYALGTRRRRELPAPSLTMPVPSDRGVTADVPS</sequence>
<keyword evidence="4 8" id="KW-0812">Transmembrane</keyword>
<feature type="transmembrane region" description="Helical" evidence="8">
    <location>
        <begin position="344"/>
        <end position="364"/>
    </location>
</feature>
<organism evidence="9 10">
    <name type="scientific">Kitasatospora putterlickiae</name>
    <dbReference type="NCBI Taxonomy" id="221725"/>
    <lineage>
        <taxon>Bacteria</taxon>
        <taxon>Bacillati</taxon>
        <taxon>Actinomycetota</taxon>
        <taxon>Actinomycetes</taxon>
        <taxon>Kitasatosporales</taxon>
        <taxon>Streptomycetaceae</taxon>
        <taxon>Kitasatospora</taxon>
    </lineage>
</organism>
<feature type="transmembrane region" description="Helical" evidence="8">
    <location>
        <begin position="187"/>
        <end position="208"/>
    </location>
</feature>
<evidence type="ECO:0000313" key="10">
    <source>
        <dbReference type="Proteomes" id="UP001499863"/>
    </source>
</evidence>
<proteinExistence type="predicted"/>
<evidence type="ECO:0000256" key="7">
    <source>
        <dbReference type="SAM" id="MobiDB-lite"/>
    </source>
</evidence>
<feature type="transmembrane region" description="Helical" evidence="8">
    <location>
        <begin position="153"/>
        <end position="175"/>
    </location>
</feature>